<dbReference type="GO" id="GO:0032259">
    <property type="term" value="P:methylation"/>
    <property type="evidence" value="ECO:0007669"/>
    <property type="project" value="UniProtKB-KW"/>
</dbReference>
<name>A0A7T4UQN1_9GAMM</name>
<feature type="transmembrane region" description="Helical" evidence="1">
    <location>
        <begin position="40"/>
        <end position="61"/>
    </location>
</feature>
<keyword evidence="1" id="KW-0812">Transmembrane</keyword>
<dbReference type="SUPFAM" id="SSF53335">
    <property type="entry name" value="S-adenosyl-L-methionine-dependent methyltransferases"/>
    <property type="match status" value="1"/>
</dbReference>
<dbReference type="EMBL" id="CP066167">
    <property type="protein sequence ID" value="QQD17480.1"/>
    <property type="molecule type" value="Genomic_DNA"/>
</dbReference>
<dbReference type="Gene3D" id="3.40.50.150">
    <property type="entry name" value="Vaccinia Virus protein VP39"/>
    <property type="match status" value="1"/>
</dbReference>
<dbReference type="AlphaFoldDB" id="A0A7T4UQN1"/>
<evidence type="ECO:0000313" key="2">
    <source>
        <dbReference type="EMBL" id="QQD17480.1"/>
    </source>
</evidence>
<keyword evidence="1" id="KW-0472">Membrane</keyword>
<sequence>MESQPRSSYKQRGAPWRSVLLNYALKRLLIGRGQDKISNIALLLILMSWGNLFYSAGWRYLRQVAKSALQRDGAVLECGSGATTLIVGALTAHQGRRVQVLEHNLAWFDHINGMLQRVGIDHVELVYAPLREFDGYSWYGPPEGFHYADNIDLVICDGPPSGTLGGRYGMLPRLMPHLREGATILLDDTHRRGERHILKRWQDLAHFNTRRSRGLVSESTEITLA</sequence>
<proteinExistence type="predicted"/>
<accession>A0A7T4UQN1</accession>
<dbReference type="InterPro" id="IPR029063">
    <property type="entry name" value="SAM-dependent_MTases_sf"/>
</dbReference>
<dbReference type="RefSeq" id="WP_198568981.1">
    <property type="nucleotide sequence ID" value="NZ_CP066167.1"/>
</dbReference>
<protein>
    <submittedName>
        <fullName evidence="2">Class I SAM-dependent methyltransferase</fullName>
    </submittedName>
</protein>
<evidence type="ECO:0000313" key="3">
    <source>
        <dbReference type="Proteomes" id="UP000596063"/>
    </source>
</evidence>
<keyword evidence="2" id="KW-0808">Transferase</keyword>
<dbReference type="KEGG" id="snan:I6N98_14090"/>
<dbReference type="GO" id="GO:0008168">
    <property type="term" value="F:methyltransferase activity"/>
    <property type="evidence" value="ECO:0007669"/>
    <property type="project" value="UniProtKB-KW"/>
</dbReference>
<dbReference type="Proteomes" id="UP000596063">
    <property type="component" value="Chromosome"/>
</dbReference>
<keyword evidence="1" id="KW-1133">Transmembrane helix</keyword>
<reference evidence="2 3" key="1">
    <citation type="submission" date="2020-12" db="EMBL/GenBank/DDBJ databases">
        <authorList>
            <person name="Shan Y."/>
        </authorList>
    </citation>
    <scope>NUCLEOTIDE SEQUENCE [LARGE SCALE GENOMIC DNA]</scope>
    <source>
        <strain evidence="3">csc3.9</strain>
    </source>
</reference>
<organism evidence="2 3">
    <name type="scientific">Spongiibacter nanhainus</name>
    <dbReference type="NCBI Taxonomy" id="2794344"/>
    <lineage>
        <taxon>Bacteria</taxon>
        <taxon>Pseudomonadati</taxon>
        <taxon>Pseudomonadota</taxon>
        <taxon>Gammaproteobacteria</taxon>
        <taxon>Cellvibrionales</taxon>
        <taxon>Spongiibacteraceae</taxon>
        <taxon>Spongiibacter</taxon>
    </lineage>
</organism>
<keyword evidence="2" id="KW-0489">Methyltransferase</keyword>
<gene>
    <name evidence="2" type="ORF">I6N98_14090</name>
</gene>
<keyword evidence="3" id="KW-1185">Reference proteome</keyword>
<evidence type="ECO:0000256" key="1">
    <source>
        <dbReference type="SAM" id="Phobius"/>
    </source>
</evidence>